<dbReference type="EMBL" id="NWSV01000017">
    <property type="protein sequence ID" value="PDT02056.1"/>
    <property type="molecule type" value="Genomic_DNA"/>
</dbReference>
<evidence type="ECO:0000313" key="12">
    <source>
        <dbReference type="Proteomes" id="UP000220768"/>
    </source>
</evidence>
<dbReference type="GO" id="GO:0140359">
    <property type="term" value="F:ABC-type transporter activity"/>
    <property type="evidence" value="ECO:0007669"/>
    <property type="project" value="InterPro"/>
</dbReference>
<dbReference type="GO" id="GO:0005886">
    <property type="term" value="C:plasma membrane"/>
    <property type="evidence" value="ECO:0007669"/>
    <property type="project" value="UniProtKB-SubCell"/>
</dbReference>
<keyword evidence="12" id="KW-1185">Reference proteome</keyword>
<keyword evidence="5 9" id="KW-0812">Transmembrane</keyword>
<evidence type="ECO:0000256" key="5">
    <source>
        <dbReference type="ARBA" id="ARBA00022692"/>
    </source>
</evidence>
<dbReference type="GO" id="GO:0015774">
    <property type="term" value="P:polysaccharide transport"/>
    <property type="evidence" value="ECO:0007669"/>
    <property type="project" value="UniProtKB-KW"/>
</dbReference>
<evidence type="ECO:0000256" key="2">
    <source>
        <dbReference type="ARBA" id="ARBA00007783"/>
    </source>
</evidence>
<protein>
    <recommendedName>
        <fullName evidence="9">Transport permease protein</fullName>
    </recommendedName>
</protein>
<dbReference type="InterPro" id="IPR013525">
    <property type="entry name" value="ABC2_TM"/>
</dbReference>
<dbReference type="PANTHER" id="PTHR30413:SF10">
    <property type="entry name" value="CAPSULE POLYSACCHARIDE EXPORT INNER-MEMBRANE PROTEIN CTRC"/>
    <property type="match status" value="1"/>
</dbReference>
<feature type="transmembrane region" description="Helical" evidence="9">
    <location>
        <begin position="197"/>
        <end position="216"/>
    </location>
</feature>
<keyword evidence="4 9" id="KW-1003">Cell membrane</keyword>
<proteinExistence type="inferred from homology"/>
<dbReference type="Pfam" id="PF01061">
    <property type="entry name" value="ABC2_membrane"/>
    <property type="match status" value="1"/>
</dbReference>
<evidence type="ECO:0000256" key="7">
    <source>
        <dbReference type="ARBA" id="ARBA00023047"/>
    </source>
</evidence>
<keyword evidence="7" id="KW-0625">Polysaccharide transport</keyword>
<reference evidence="11 12" key="1">
    <citation type="submission" date="2017-09" db="EMBL/GenBank/DDBJ databases">
        <title>Comparative genomics of rhizobia isolated from Phaseolus vulgaris in China.</title>
        <authorList>
            <person name="Tong W."/>
        </authorList>
    </citation>
    <scope>NUCLEOTIDE SEQUENCE [LARGE SCALE GENOMIC DNA]</scope>
    <source>
        <strain evidence="11 12">C5</strain>
    </source>
</reference>
<keyword evidence="8 9" id="KW-0472">Membrane</keyword>
<accession>A0A2A6J7F5</accession>
<feature type="transmembrane region" description="Helical" evidence="9">
    <location>
        <begin position="87"/>
        <end position="108"/>
    </location>
</feature>
<evidence type="ECO:0000256" key="3">
    <source>
        <dbReference type="ARBA" id="ARBA00022448"/>
    </source>
</evidence>
<evidence type="ECO:0000259" key="10">
    <source>
        <dbReference type="PROSITE" id="PS51012"/>
    </source>
</evidence>
<evidence type="ECO:0000256" key="4">
    <source>
        <dbReference type="ARBA" id="ARBA00022475"/>
    </source>
</evidence>
<feature type="transmembrane region" description="Helical" evidence="9">
    <location>
        <begin position="252"/>
        <end position="271"/>
    </location>
</feature>
<feature type="transmembrane region" description="Helical" evidence="9">
    <location>
        <begin position="55"/>
        <end position="75"/>
    </location>
</feature>
<name>A0A2A6J7F5_9HYPH</name>
<gene>
    <name evidence="11" type="ORF">CO666_22245</name>
</gene>
<dbReference type="Proteomes" id="UP000220768">
    <property type="component" value="Unassembled WGS sequence"/>
</dbReference>
<dbReference type="PANTHER" id="PTHR30413">
    <property type="entry name" value="INNER MEMBRANE TRANSPORT PERMEASE"/>
    <property type="match status" value="1"/>
</dbReference>
<keyword evidence="6 9" id="KW-1133">Transmembrane helix</keyword>
<feature type="domain" description="ABC transmembrane type-2" evidence="10">
    <location>
        <begin position="56"/>
        <end position="274"/>
    </location>
</feature>
<dbReference type="RefSeq" id="WP_097614356.1">
    <property type="nucleotide sequence ID" value="NZ_NWSV01000017.1"/>
</dbReference>
<evidence type="ECO:0000256" key="6">
    <source>
        <dbReference type="ARBA" id="ARBA00022989"/>
    </source>
</evidence>
<dbReference type="InterPro" id="IPR047817">
    <property type="entry name" value="ABC2_TM_bact-type"/>
</dbReference>
<dbReference type="GO" id="GO:0015920">
    <property type="term" value="P:lipopolysaccharide transport"/>
    <property type="evidence" value="ECO:0007669"/>
    <property type="project" value="TreeGrafter"/>
</dbReference>
<feature type="transmembrane region" description="Helical" evidence="9">
    <location>
        <begin position="163"/>
        <end position="185"/>
    </location>
</feature>
<organism evidence="11 12">
    <name type="scientific">Rhizobium chutanense</name>
    <dbReference type="NCBI Taxonomy" id="2035448"/>
    <lineage>
        <taxon>Bacteria</taxon>
        <taxon>Pseudomonadati</taxon>
        <taxon>Pseudomonadota</taxon>
        <taxon>Alphaproteobacteria</taxon>
        <taxon>Hyphomicrobiales</taxon>
        <taxon>Rhizobiaceae</taxon>
        <taxon>Rhizobium/Agrobacterium group</taxon>
        <taxon>Rhizobium</taxon>
    </lineage>
</organism>
<feature type="transmembrane region" description="Helical" evidence="9">
    <location>
        <begin position="128"/>
        <end position="151"/>
    </location>
</feature>
<evidence type="ECO:0000256" key="9">
    <source>
        <dbReference type="RuleBase" id="RU361157"/>
    </source>
</evidence>
<comment type="similarity">
    <text evidence="2 9">Belongs to the ABC-2 integral membrane protein family.</text>
</comment>
<dbReference type="AlphaFoldDB" id="A0A2A6J7F5"/>
<keyword evidence="3 9" id="KW-0813">Transport</keyword>
<keyword evidence="7" id="KW-0762">Sugar transport</keyword>
<sequence length="282" mass="31921">MPEHLKDHALDRAKRRDQYWRRDQWRPLIHICLQWNDLLLALLARDLKMRYQRSAIGLGWSLMRPLSQLLVFSLIFRHVLPLDIPHYTTFVFSGVLAWGWLSTAVPAATTSITGSSELVRRPGFPIGVLPVVAVISQAVHFLLALPLLFIISYIETGGLTSSVAALPLVFLAQALFMMGLSYLVAIAHVHFRDTQHLVGVVLMLAFYLTPVFYSPLKASEPMALIHTWNPMAWILEGYRAIFIEHVWPSAAIYWKTAVVSLPMLFAGIWLVERGSARLVDEV</sequence>
<evidence type="ECO:0000256" key="8">
    <source>
        <dbReference type="ARBA" id="ARBA00023136"/>
    </source>
</evidence>
<comment type="caution">
    <text evidence="11">The sequence shown here is derived from an EMBL/GenBank/DDBJ whole genome shotgun (WGS) entry which is preliminary data.</text>
</comment>
<comment type="subcellular location">
    <subcellularLocation>
        <location evidence="9">Cell inner membrane</location>
        <topology evidence="9">Multi-pass membrane protein</topology>
    </subcellularLocation>
    <subcellularLocation>
        <location evidence="1">Cell membrane</location>
        <topology evidence="1">Multi-pass membrane protein</topology>
    </subcellularLocation>
</comment>
<evidence type="ECO:0000313" key="11">
    <source>
        <dbReference type="EMBL" id="PDT02056.1"/>
    </source>
</evidence>
<dbReference type="PROSITE" id="PS51012">
    <property type="entry name" value="ABC_TM2"/>
    <property type="match status" value="1"/>
</dbReference>
<evidence type="ECO:0000256" key="1">
    <source>
        <dbReference type="ARBA" id="ARBA00004651"/>
    </source>
</evidence>